<dbReference type="Proteomes" id="UP000011115">
    <property type="component" value="Unassembled WGS sequence"/>
</dbReference>
<organism evidence="2 3">
    <name type="scientific">Solanum tuberosum</name>
    <name type="common">Potato</name>
    <dbReference type="NCBI Taxonomy" id="4113"/>
    <lineage>
        <taxon>Eukaryota</taxon>
        <taxon>Viridiplantae</taxon>
        <taxon>Streptophyta</taxon>
        <taxon>Embryophyta</taxon>
        <taxon>Tracheophyta</taxon>
        <taxon>Spermatophyta</taxon>
        <taxon>Magnoliopsida</taxon>
        <taxon>eudicotyledons</taxon>
        <taxon>Gunneridae</taxon>
        <taxon>Pentapetalae</taxon>
        <taxon>asterids</taxon>
        <taxon>lamiids</taxon>
        <taxon>Solanales</taxon>
        <taxon>Solanaceae</taxon>
        <taxon>Solanoideae</taxon>
        <taxon>Solaneae</taxon>
        <taxon>Solanum</taxon>
    </lineage>
</organism>
<feature type="region of interest" description="Disordered" evidence="1">
    <location>
        <begin position="105"/>
        <end position="175"/>
    </location>
</feature>
<dbReference type="Gramene" id="PGSC0003DMT400093660">
    <property type="protein sequence ID" value="PGSC0003DMT400093660"/>
    <property type="gene ID" value="PGSC0003DMG400043231"/>
</dbReference>
<reference evidence="2" key="2">
    <citation type="submission" date="2015-06" db="UniProtKB">
        <authorList>
            <consortium name="EnsemblPlants"/>
        </authorList>
    </citation>
    <scope>IDENTIFICATION</scope>
    <source>
        <strain evidence="2">DM1-3 516 R44</strain>
    </source>
</reference>
<keyword evidence="3" id="KW-1185">Reference proteome</keyword>
<accession>M1DSF6</accession>
<sequence length="175" mass="18913">MTGCEDSRAGEQGEINGTIEIMTEIGQAERITQKGKEKSNPNLTTWASLFRNNRSTSTGMSLSYRSTLTGMSLSYVPPQILEGHMVAQLDKQKLAAQPHISHFIFPLSTSGDGRSATSQRRPADQQAAGQHAGDTQQAGSSQHCSSRPAHAATNQQHATADRRPPATELTKIELK</sequence>
<evidence type="ECO:0000313" key="3">
    <source>
        <dbReference type="Proteomes" id="UP000011115"/>
    </source>
</evidence>
<reference evidence="3" key="1">
    <citation type="journal article" date="2011" name="Nature">
        <title>Genome sequence and analysis of the tuber crop potato.</title>
        <authorList>
            <consortium name="The Potato Genome Sequencing Consortium"/>
        </authorList>
    </citation>
    <scope>NUCLEOTIDE SEQUENCE [LARGE SCALE GENOMIC DNA]</scope>
    <source>
        <strain evidence="3">cv. DM1-3 516 R44</strain>
    </source>
</reference>
<protein>
    <submittedName>
        <fullName evidence="2">Uncharacterized protein</fullName>
    </submittedName>
</protein>
<feature type="compositionally biased region" description="Basic and acidic residues" evidence="1">
    <location>
        <begin position="159"/>
        <end position="175"/>
    </location>
</feature>
<feature type="compositionally biased region" description="Polar residues" evidence="1">
    <location>
        <begin position="107"/>
        <end position="120"/>
    </location>
</feature>
<name>M1DSF6_SOLTU</name>
<evidence type="ECO:0000313" key="2">
    <source>
        <dbReference type="EnsemblPlants" id="PGSC0003DMT400093660"/>
    </source>
</evidence>
<dbReference type="EnsemblPlants" id="PGSC0003DMT400093660">
    <property type="protein sequence ID" value="PGSC0003DMT400093660"/>
    <property type="gene ID" value="PGSC0003DMG400043231"/>
</dbReference>
<dbReference type="PaxDb" id="4113-PGSC0003DMT400093660"/>
<dbReference type="AlphaFoldDB" id="M1DSF6"/>
<evidence type="ECO:0000256" key="1">
    <source>
        <dbReference type="SAM" id="MobiDB-lite"/>
    </source>
</evidence>
<dbReference type="HOGENOM" id="CLU_1535172_0_0_1"/>
<dbReference type="InParanoid" id="M1DSF6"/>
<proteinExistence type="predicted"/>
<feature type="compositionally biased region" description="Low complexity" evidence="1">
    <location>
        <begin position="124"/>
        <end position="139"/>
    </location>
</feature>
<feature type="compositionally biased region" description="Low complexity" evidence="1">
    <location>
        <begin position="149"/>
        <end position="158"/>
    </location>
</feature>